<accession>A0A2P2PXU7</accession>
<protein>
    <submittedName>
        <fullName evidence="1">Uncharacterized protein</fullName>
    </submittedName>
</protein>
<dbReference type="EMBL" id="GGEC01079031">
    <property type="protein sequence ID" value="MBX59515.1"/>
    <property type="molecule type" value="Transcribed_RNA"/>
</dbReference>
<proteinExistence type="predicted"/>
<evidence type="ECO:0000313" key="1">
    <source>
        <dbReference type="EMBL" id="MBX59515.1"/>
    </source>
</evidence>
<sequence>MSILLFFLSKSILRCNVCSDNGSFFSFLSKSFQDLELFENMSNAFLLHSV</sequence>
<dbReference type="AlphaFoldDB" id="A0A2P2PXU7"/>
<organism evidence="1">
    <name type="scientific">Rhizophora mucronata</name>
    <name type="common">Asiatic mangrove</name>
    <dbReference type="NCBI Taxonomy" id="61149"/>
    <lineage>
        <taxon>Eukaryota</taxon>
        <taxon>Viridiplantae</taxon>
        <taxon>Streptophyta</taxon>
        <taxon>Embryophyta</taxon>
        <taxon>Tracheophyta</taxon>
        <taxon>Spermatophyta</taxon>
        <taxon>Magnoliopsida</taxon>
        <taxon>eudicotyledons</taxon>
        <taxon>Gunneridae</taxon>
        <taxon>Pentapetalae</taxon>
        <taxon>rosids</taxon>
        <taxon>fabids</taxon>
        <taxon>Malpighiales</taxon>
        <taxon>Rhizophoraceae</taxon>
        <taxon>Rhizophora</taxon>
    </lineage>
</organism>
<reference evidence="1" key="1">
    <citation type="submission" date="2018-02" db="EMBL/GenBank/DDBJ databases">
        <title>Rhizophora mucronata_Transcriptome.</title>
        <authorList>
            <person name="Meera S.P."/>
            <person name="Sreeshan A."/>
            <person name="Augustine A."/>
        </authorList>
    </citation>
    <scope>NUCLEOTIDE SEQUENCE</scope>
    <source>
        <tissue evidence="1">Leaf</tissue>
    </source>
</reference>
<name>A0A2P2PXU7_RHIMU</name>